<reference evidence="1 2" key="1">
    <citation type="submission" date="2021-06" db="EMBL/GenBank/DDBJ databases">
        <title>Caerostris darwini draft genome.</title>
        <authorList>
            <person name="Kono N."/>
            <person name="Arakawa K."/>
        </authorList>
    </citation>
    <scope>NUCLEOTIDE SEQUENCE [LARGE SCALE GENOMIC DNA]</scope>
</reference>
<keyword evidence="2" id="KW-1185">Reference proteome</keyword>
<dbReference type="AlphaFoldDB" id="A0AAV4SJH9"/>
<evidence type="ECO:0000313" key="1">
    <source>
        <dbReference type="EMBL" id="GIY33144.1"/>
    </source>
</evidence>
<organism evidence="1 2">
    <name type="scientific">Caerostris darwini</name>
    <dbReference type="NCBI Taxonomy" id="1538125"/>
    <lineage>
        <taxon>Eukaryota</taxon>
        <taxon>Metazoa</taxon>
        <taxon>Ecdysozoa</taxon>
        <taxon>Arthropoda</taxon>
        <taxon>Chelicerata</taxon>
        <taxon>Arachnida</taxon>
        <taxon>Araneae</taxon>
        <taxon>Araneomorphae</taxon>
        <taxon>Entelegynae</taxon>
        <taxon>Araneoidea</taxon>
        <taxon>Araneidae</taxon>
        <taxon>Caerostris</taxon>
    </lineage>
</organism>
<gene>
    <name evidence="1" type="ORF">CDAR_106291</name>
</gene>
<dbReference type="EMBL" id="BPLQ01007907">
    <property type="protein sequence ID" value="GIY33144.1"/>
    <property type="molecule type" value="Genomic_DNA"/>
</dbReference>
<protein>
    <submittedName>
        <fullName evidence="1">Uncharacterized protein</fullName>
    </submittedName>
</protein>
<accession>A0AAV4SJH9</accession>
<proteinExistence type="predicted"/>
<sequence length="95" mass="10493">MIKKCLYLPPALLNVTPFSPVICPSRWSLSDWPTVCLDPLRPINPGASISGNYFLSLLSFRCEERCVTCNSETRLRAGLSSYPSVTQIKSPGMSI</sequence>
<evidence type="ECO:0000313" key="2">
    <source>
        <dbReference type="Proteomes" id="UP001054837"/>
    </source>
</evidence>
<dbReference type="Proteomes" id="UP001054837">
    <property type="component" value="Unassembled WGS sequence"/>
</dbReference>
<comment type="caution">
    <text evidence="1">The sequence shown here is derived from an EMBL/GenBank/DDBJ whole genome shotgun (WGS) entry which is preliminary data.</text>
</comment>
<name>A0AAV4SJH9_9ARAC</name>